<reference evidence="2 3" key="1">
    <citation type="submission" date="2015-10" db="EMBL/GenBank/DDBJ databases">
        <title>Metagenome-Assembled Genomes uncover a global brackish microbiome.</title>
        <authorList>
            <person name="Hugerth L.W."/>
            <person name="Larsson J."/>
            <person name="Alneberg J."/>
            <person name="Lindh M.V."/>
            <person name="Legrand C."/>
            <person name="Pinhassi J."/>
            <person name="Andersson A.F."/>
        </authorList>
    </citation>
    <scope>NUCLEOTIDE SEQUENCE [LARGE SCALE GENOMIC DNA]</scope>
    <source>
        <strain evidence="2">BACL9 MAG-120820-bin42</strain>
    </source>
</reference>
<dbReference type="AlphaFoldDB" id="A0A0R2XFE2"/>
<accession>A0A0R2XFE2</accession>
<sequence length="152" mass="15285">MIGKPLIIFPIFGVAGKVQGFSVNDADGAKGVPEPVAGHSGATADNVDGHDGSAGAGRDQSDARLGWPELAIVRALAFGKKDESSAVLEHLENIFQGGGTGRLLVDGDGADGGKEPRAHGGGKERVTGEVVGDSRKTAADGGWIQVTSVVGS</sequence>
<dbReference type="Proteomes" id="UP000051557">
    <property type="component" value="Unassembled WGS sequence"/>
</dbReference>
<evidence type="ECO:0000256" key="1">
    <source>
        <dbReference type="SAM" id="MobiDB-lite"/>
    </source>
</evidence>
<comment type="caution">
    <text evidence="2">The sequence shown here is derived from an EMBL/GenBank/DDBJ whole genome shotgun (WGS) entry which is preliminary data.</text>
</comment>
<organism evidence="2 3">
    <name type="scientific">Verrucomicrobia subdivision 6 bacterium BACL9 MAG-120820-bin42</name>
    <dbReference type="NCBI Taxonomy" id="1655634"/>
    <lineage>
        <taxon>Bacteria</taxon>
        <taxon>Pseudomonadati</taxon>
        <taxon>Verrucomicrobiota</taxon>
        <taxon>Verrucomicrobiia</taxon>
        <taxon>Verrucomicrobiales</taxon>
        <taxon>Verrucomicrobia subdivision 6</taxon>
    </lineage>
</organism>
<dbReference type="EMBL" id="LIDM01000065">
    <property type="protein sequence ID" value="KRP32740.1"/>
    <property type="molecule type" value="Genomic_DNA"/>
</dbReference>
<proteinExistence type="predicted"/>
<protein>
    <submittedName>
        <fullName evidence="2">Uncharacterized protein</fullName>
    </submittedName>
</protein>
<name>A0A0R2XFE2_9BACT</name>
<evidence type="ECO:0000313" key="3">
    <source>
        <dbReference type="Proteomes" id="UP000051557"/>
    </source>
</evidence>
<gene>
    <name evidence="2" type="ORF">ABS32_02650</name>
</gene>
<feature type="region of interest" description="Disordered" evidence="1">
    <location>
        <begin position="32"/>
        <end position="61"/>
    </location>
</feature>
<evidence type="ECO:0000313" key="2">
    <source>
        <dbReference type="EMBL" id="KRP32740.1"/>
    </source>
</evidence>